<dbReference type="RefSeq" id="WP_061662609.1">
    <property type="nucleotide sequence ID" value="NZ_LOMO01000001.1"/>
</dbReference>
<sequence>MTVNKVKQYVKALILTEEDFIQTIEDTLLVDGISIRLVKSKSGNMEEKLFIPVLPERFKSDAQLHNHFDKEVVYIEDEVDGEIGISMNLIDSKNILEKVYSTSLTGEYTSRDFDGFTGSYDAFFFTMA</sequence>
<evidence type="ECO:0000313" key="2">
    <source>
        <dbReference type="Proteomes" id="UP000075476"/>
    </source>
</evidence>
<name>A0A9X0SQJ0_BACCE</name>
<accession>A0A9X0SQJ0</accession>
<comment type="caution">
    <text evidence="1">The sequence shown here is derived from an EMBL/GenBank/DDBJ whole genome shotgun (WGS) entry which is preliminary data.</text>
</comment>
<evidence type="ECO:0000313" key="1">
    <source>
        <dbReference type="EMBL" id="KXY51273.1"/>
    </source>
</evidence>
<organism evidence="1 2">
    <name type="scientific">Bacillus cereus</name>
    <dbReference type="NCBI Taxonomy" id="1396"/>
    <lineage>
        <taxon>Bacteria</taxon>
        <taxon>Bacillati</taxon>
        <taxon>Bacillota</taxon>
        <taxon>Bacilli</taxon>
        <taxon>Bacillales</taxon>
        <taxon>Bacillaceae</taxon>
        <taxon>Bacillus</taxon>
        <taxon>Bacillus cereus group</taxon>
    </lineage>
</organism>
<dbReference type="Proteomes" id="UP000075476">
    <property type="component" value="Unassembled WGS sequence"/>
</dbReference>
<proteinExistence type="predicted"/>
<protein>
    <submittedName>
        <fullName evidence="1">Uncharacterized protein</fullName>
    </submittedName>
</protein>
<reference evidence="1 2" key="1">
    <citation type="submission" date="2015-12" db="EMBL/GenBank/DDBJ databases">
        <title>Bacillus cereus Group isolate.</title>
        <authorList>
            <person name="Kovac J."/>
        </authorList>
    </citation>
    <scope>NUCLEOTIDE SEQUENCE [LARGE SCALE GENOMIC DNA]</scope>
    <source>
        <strain evidence="1 2">FSL K6-0073</strain>
    </source>
</reference>
<gene>
    <name evidence="1" type="ORF">AT268_32835</name>
</gene>
<dbReference type="EMBL" id="LOMO01000001">
    <property type="protein sequence ID" value="KXY51273.1"/>
    <property type="molecule type" value="Genomic_DNA"/>
</dbReference>
<dbReference type="AlphaFoldDB" id="A0A9X0SQJ0"/>